<dbReference type="InterPro" id="IPR036047">
    <property type="entry name" value="F-box-like_dom_sf"/>
</dbReference>
<sequence>MSPGSLRRGCSRLEQFPIELIFEILSHLRVPSIKQIGLASSNLRRICIPFIFQDVSFHADKAPHDFQTAMRRLRPVPCIRKLSFHDVDPNIKPHLLLEWCAAAQDLEIWSVSKPRPYVRLLSGLRELRIVKLDRIIFQSLADFFELFRSLSGTVKDVRIGDVEFLSTTDSNPIPCTRKWVKVERLRLTSALVLELLLRNDSPVEFLHLQVAETRGASSHIIKKIGHLSPRLVKLIMEDPPLESNNEPLELPTVKQLNISFRSLHPGLTSLNALLNVSDTELEELTIKLPFEFIINERGEWEWLALALSRRPKLKRVTIVAWTKWSRTYSHVQVMLHEFRRQLEPWRRMVLQILANDRFDVIVDVAYRFGGY</sequence>
<dbReference type="AlphaFoldDB" id="A0A9P7VNS7"/>
<dbReference type="GeneID" id="66099773"/>
<dbReference type="OrthoDB" id="2908909at2759"/>
<dbReference type="RefSeq" id="XP_043037230.1">
    <property type="nucleotide sequence ID" value="XM_043177486.1"/>
</dbReference>
<organism evidence="1 2">
    <name type="scientific">Guyanagaster necrorhizus</name>
    <dbReference type="NCBI Taxonomy" id="856835"/>
    <lineage>
        <taxon>Eukaryota</taxon>
        <taxon>Fungi</taxon>
        <taxon>Dikarya</taxon>
        <taxon>Basidiomycota</taxon>
        <taxon>Agaricomycotina</taxon>
        <taxon>Agaricomycetes</taxon>
        <taxon>Agaricomycetidae</taxon>
        <taxon>Agaricales</taxon>
        <taxon>Marasmiineae</taxon>
        <taxon>Physalacriaceae</taxon>
        <taxon>Guyanagaster</taxon>
    </lineage>
</organism>
<protein>
    <recommendedName>
        <fullName evidence="3">F-box domain-containing protein</fullName>
    </recommendedName>
</protein>
<accession>A0A9P7VNS7</accession>
<gene>
    <name evidence="1" type="ORF">BT62DRAFT_1008789</name>
</gene>
<reference evidence="1" key="1">
    <citation type="submission" date="2020-11" db="EMBL/GenBank/DDBJ databases">
        <title>Adaptations for nitrogen fixation in a non-lichenized fungal sporocarp promotes dispersal by wood-feeding termites.</title>
        <authorList>
            <consortium name="DOE Joint Genome Institute"/>
            <person name="Koch R.A."/>
            <person name="Yoon G."/>
            <person name="Arayal U."/>
            <person name="Lail K."/>
            <person name="Amirebrahimi M."/>
            <person name="Labutti K."/>
            <person name="Lipzen A."/>
            <person name="Riley R."/>
            <person name="Barry K."/>
            <person name="Henrissat B."/>
            <person name="Grigoriev I.V."/>
            <person name="Herr J.R."/>
            <person name="Aime M.C."/>
        </authorList>
    </citation>
    <scope>NUCLEOTIDE SEQUENCE</scope>
    <source>
        <strain evidence="1">MCA 3950</strain>
    </source>
</reference>
<evidence type="ECO:0008006" key="3">
    <source>
        <dbReference type="Google" id="ProtNLM"/>
    </source>
</evidence>
<keyword evidence="2" id="KW-1185">Reference proteome</keyword>
<evidence type="ECO:0000313" key="2">
    <source>
        <dbReference type="Proteomes" id="UP000812287"/>
    </source>
</evidence>
<comment type="caution">
    <text evidence="1">The sequence shown here is derived from an EMBL/GenBank/DDBJ whole genome shotgun (WGS) entry which is preliminary data.</text>
</comment>
<dbReference type="Proteomes" id="UP000812287">
    <property type="component" value="Unassembled WGS sequence"/>
</dbReference>
<dbReference type="SUPFAM" id="SSF81383">
    <property type="entry name" value="F-box domain"/>
    <property type="match status" value="1"/>
</dbReference>
<proteinExistence type="predicted"/>
<name>A0A9P7VNS7_9AGAR</name>
<evidence type="ECO:0000313" key="1">
    <source>
        <dbReference type="EMBL" id="KAG7443730.1"/>
    </source>
</evidence>
<dbReference type="EMBL" id="MU250543">
    <property type="protein sequence ID" value="KAG7443730.1"/>
    <property type="molecule type" value="Genomic_DNA"/>
</dbReference>